<feature type="compositionally biased region" description="Basic and acidic residues" evidence="6">
    <location>
        <begin position="12"/>
        <end position="26"/>
    </location>
</feature>
<comment type="similarity">
    <text evidence="5">Belongs to the NtaA/SnaA/DszA monooxygenase family.</text>
</comment>
<dbReference type="NCBIfam" id="TIGR03860">
    <property type="entry name" value="FMN_nitrolo"/>
    <property type="match status" value="1"/>
</dbReference>
<dbReference type="InterPro" id="IPR011251">
    <property type="entry name" value="Luciferase-like_dom"/>
</dbReference>
<organism evidence="8 9">
    <name type="scientific">Wickerhamomyces mucosus</name>
    <dbReference type="NCBI Taxonomy" id="1378264"/>
    <lineage>
        <taxon>Eukaryota</taxon>
        <taxon>Fungi</taxon>
        <taxon>Dikarya</taxon>
        <taxon>Ascomycota</taxon>
        <taxon>Saccharomycotina</taxon>
        <taxon>Saccharomycetes</taxon>
        <taxon>Phaffomycetales</taxon>
        <taxon>Wickerhamomycetaceae</taxon>
        <taxon>Wickerhamomyces</taxon>
    </lineage>
</organism>
<evidence type="ECO:0000313" key="8">
    <source>
        <dbReference type="EMBL" id="KAH3671469.1"/>
    </source>
</evidence>
<dbReference type="InterPro" id="IPR016215">
    <property type="entry name" value="NTA_MOA"/>
</dbReference>
<dbReference type="SUPFAM" id="SSF51679">
    <property type="entry name" value="Bacterial luciferase-like"/>
    <property type="match status" value="1"/>
</dbReference>
<evidence type="ECO:0000313" key="9">
    <source>
        <dbReference type="Proteomes" id="UP000769528"/>
    </source>
</evidence>
<dbReference type="OrthoDB" id="3979630at2759"/>
<dbReference type="PANTHER" id="PTHR30011">
    <property type="entry name" value="ALKANESULFONATE MONOOXYGENASE-RELATED"/>
    <property type="match status" value="1"/>
</dbReference>
<dbReference type="PIRSF" id="PIRSF000337">
    <property type="entry name" value="NTA_MOA"/>
    <property type="match status" value="1"/>
</dbReference>
<dbReference type="Gene3D" id="3.20.20.30">
    <property type="entry name" value="Luciferase-like domain"/>
    <property type="match status" value="1"/>
</dbReference>
<evidence type="ECO:0000256" key="3">
    <source>
        <dbReference type="ARBA" id="ARBA00023002"/>
    </source>
</evidence>
<feature type="region of interest" description="Disordered" evidence="6">
    <location>
        <begin position="1"/>
        <end position="27"/>
    </location>
</feature>
<evidence type="ECO:0000256" key="2">
    <source>
        <dbReference type="ARBA" id="ARBA00022643"/>
    </source>
</evidence>
<evidence type="ECO:0000256" key="5">
    <source>
        <dbReference type="ARBA" id="ARBA00033748"/>
    </source>
</evidence>
<keyword evidence="3" id="KW-0560">Oxidoreductase</keyword>
<dbReference type="AlphaFoldDB" id="A0A9P8PHF7"/>
<sequence length="530" mass="59684">MMSSTKTQFNHEGLKNKSIEDNDHDIPSTISSKRKDLIINFFIQGCVTSQPSGLWSFPGDQSRNYKKLSFWTDLAKKAEANGINGIFIADVLGPYDQYKGPGNFETGVKAATQHPGIDPSIPISAMASVTKNVGFGITFSTISEHPYLFARRLSSLDHFTNGRVGWNIVSSYLNSASLNLLNGVQLPEKTKRYEKTEEYVQIINELLLSSFRTDSILIDEKTKTYADPKLVRKIDYEGEFYTVPGPAYTEPSPQGIPVLFQAGQSPSGIELAAKHAEVAFMNESEPKRLKVNVDKYKEIAIKRYNRNPKHLKVIFLAMVIVAETEEKAWEKFEYYSKFADPEGALSLVSGWTGADFSIYDDEIDLTTVDNQQHREIVKGFCKKIYREGIPINKSQFAKFVSVKGSTNLIIGSVEDVIEELITWVDESGIDGFNFAPVTIPGSYDDLIEYVLPQLKKRGYFSGNYKVPNGTFRENLYGNKGQSFLPEDHPDFKYRWSSGSSEKFASKLAQHREHLRKRAKIDLNSNSIDDV</sequence>
<dbReference type="PANTHER" id="PTHR30011:SF16">
    <property type="entry name" value="C2H2 FINGER DOMAIN TRANSCRIPTION FACTOR (EUROFUNG)-RELATED"/>
    <property type="match status" value="1"/>
</dbReference>
<dbReference type="Proteomes" id="UP000769528">
    <property type="component" value="Unassembled WGS sequence"/>
</dbReference>
<evidence type="ECO:0000256" key="4">
    <source>
        <dbReference type="ARBA" id="ARBA00023033"/>
    </source>
</evidence>
<gene>
    <name evidence="8" type="ORF">WICMUC_004601</name>
</gene>
<dbReference type="Pfam" id="PF00296">
    <property type="entry name" value="Bac_luciferase"/>
    <property type="match status" value="1"/>
</dbReference>
<dbReference type="GO" id="GO:0004497">
    <property type="term" value="F:monooxygenase activity"/>
    <property type="evidence" value="ECO:0007669"/>
    <property type="project" value="UniProtKB-KW"/>
</dbReference>
<keyword evidence="9" id="KW-1185">Reference proteome</keyword>
<keyword evidence="2" id="KW-0288">FMN</keyword>
<proteinExistence type="inferred from homology"/>
<reference evidence="8" key="2">
    <citation type="submission" date="2021-01" db="EMBL/GenBank/DDBJ databases">
        <authorList>
            <person name="Schikora-Tamarit M.A."/>
        </authorList>
    </citation>
    <scope>NUCLEOTIDE SEQUENCE</scope>
    <source>
        <strain evidence="8">CBS6341</strain>
    </source>
</reference>
<comment type="caution">
    <text evidence="8">The sequence shown here is derived from an EMBL/GenBank/DDBJ whole genome shotgun (WGS) entry which is preliminary data.</text>
</comment>
<feature type="compositionally biased region" description="Polar residues" evidence="6">
    <location>
        <begin position="1"/>
        <end position="10"/>
    </location>
</feature>
<dbReference type="InterPro" id="IPR051260">
    <property type="entry name" value="Diverse_substr_monoxygenases"/>
</dbReference>
<dbReference type="GO" id="GO:0016705">
    <property type="term" value="F:oxidoreductase activity, acting on paired donors, with incorporation or reduction of molecular oxygen"/>
    <property type="evidence" value="ECO:0007669"/>
    <property type="project" value="InterPro"/>
</dbReference>
<accession>A0A9P8PHF7</accession>
<evidence type="ECO:0000259" key="7">
    <source>
        <dbReference type="Pfam" id="PF00296"/>
    </source>
</evidence>
<evidence type="ECO:0000256" key="1">
    <source>
        <dbReference type="ARBA" id="ARBA00022630"/>
    </source>
</evidence>
<feature type="domain" description="Luciferase-like" evidence="7">
    <location>
        <begin position="66"/>
        <end position="429"/>
    </location>
</feature>
<dbReference type="InterPro" id="IPR036661">
    <property type="entry name" value="Luciferase-like_sf"/>
</dbReference>
<protein>
    <recommendedName>
        <fullName evidence="7">Luciferase-like domain-containing protein</fullName>
    </recommendedName>
</protein>
<keyword evidence="1" id="KW-0285">Flavoprotein</keyword>
<name>A0A9P8PHF7_9ASCO</name>
<evidence type="ECO:0000256" key="6">
    <source>
        <dbReference type="SAM" id="MobiDB-lite"/>
    </source>
</evidence>
<reference evidence="8" key="1">
    <citation type="journal article" date="2021" name="Open Biol.">
        <title>Shared evolutionary footprints suggest mitochondrial oxidative damage underlies multiple complex I losses in fungi.</title>
        <authorList>
            <person name="Schikora-Tamarit M.A."/>
            <person name="Marcet-Houben M."/>
            <person name="Nosek J."/>
            <person name="Gabaldon T."/>
        </authorList>
    </citation>
    <scope>NUCLEOTIDE SEQUENCE</scope>
    <source>
        <strain evidence="8">CBS6341</strain>
    </source>
</reference>
<keyword evidence="4" id="KW-0503">Monooxygenase</keyword>
<dbReference type="EMBL" id="JAEUBF010001277">
    <property type="protein sequence ID" value="KAH3671469.1"/>
    <property type="molecule type" value="Genomic_DNA"/>
</dbReference>